<name>A0AA38VTX1_9PEZI</name>
<protein>
    <submittedName>
        <fullName evidence="3">NAPE-hydrolyzing phospholipase D</fullName>
    </submittedName>
</protein>
<dbReference type="InterPro" id="IPR036866">
    <property type="entry name" value="RibonucZ/Hydroxyglut_hydro"/>
</dbReference>
<reference evidence="3" key="1">
    <citation type="submission" date="2022-07" db="EMBL/GenBank/DDBJ databases">
        <title>Fungi with potential for degradation of polypropylene.</title>
        <authorList>
            <person name="Gostincar C."/>
        </authorList>
    </citation>
    <scope>NUCLEOTIDE SEQUENCE</scope>
    <source>
        <strain evidence="3">EXF-13308</strain>
    </source>
</reference>
<dbReference type="PIRSF" id="PIRSF038896">
    <property type="entry name" value="NAPE-PLD"/>
    <property type="match status" value="1"/>
</dbReference>
<keyword evidence="4" id="KW-1185">Reference proteome</keyword>
<dbReference type="Gene3D" id="3.60.15.10">
    <property type="entry name" value="Ribonuclease Z/Hydroxyacylglutathione hydrolase-like"/>
    <property type="match status" value="1"/>
</dbReference>
<evidence type="ECO:0000259" key="2">
    <source>
        <dbReference type="Pfam" id="PF12706"/>
    </source>
</evidence>
<dbReference type="Pfam" id="PF12706">
    <property type="entry name" value="Lactamase_B_2"/>
    <property type="match status" value="1"/>
</dbReference>
<dbReference type="AlphaFoldDB" id="A0AA38VTX1"/>
<comment type="caution">
    <text evidence="3">The sequence shown here is derived from an EMBL/GenBank/DDBJ whole genome shotgun (WGS) entry which is preliminary data.</text>
</comment>
<dbReference type="SUPFAM" id="SSF56281">
    <property type="entry name" value="Metallo-hydrolase/oxidoreductase"/>
    <property type="match status" value="1"/>
</dbReference>
<dbReference type="GO" id="GO:0005737">
    <property type="term" value="C:cytoplasm"/>
    <property type="evidence" value="ECO:0007669"/>
    <property type="project" value="TreeGrafter"/>
</dbReference>
<feature type="binding site" evidence="1">
    <location>
        <position position="330"/>
    </location>
    <ligand>
        <name>an N-acyl-1,2-diacyl-sn-glycero-3-phosphoethanolamine</name>
        <dbReference type="ChEBI" id="CHEBI:62537"/>
    </ligand>
</feature>
<dbReference type="GO" id="GO:0070292">
    <property type="term" value="P:N-acylphosphatidylethanolamine metabolic process"/>
    <property type="evidence" value="ECO:0007669"/>
    <property type="project" value="TreeGrafter"/>
</dbReference>
<evidence type="ECO:0000313" key="4">
    <source>
        <dbReference type="Proteomes" id="UP001174694"/>
    </source>
</evidence>
<feature type="binding site" evidence="1">
    <location>
        <position position="151"/>
    </location>
    <ligand>
        <name>an N-acyl-1,2-diacyl-sn-glycero-3-phosphoethanolamine</name>
        <dbReference type="ChEBI" id="CHEBI:62537"/>
    </ligand>
</feature>
<dbReference type="InterPro" id="IPR001279">
    <property type="entry name" value="Metallo-B-lactamas"/>
</dbReference>
<feature type="domain" description="Metallo-beta-lactamase" evidence="2">
    <location>
        <begin position="106"/>
        <end position="353"/>
    </location>
</feature>
<dbReference type="PANTHER" id="PTHR15032">
    <property type="entry name" value="N-ACYL-PHOSPHATIDYLETHANOLAMINE-HYDROLYZING PHOSPHOLIPASE D"/>
    <property type="match status" value="1"/>
</dbReference>
<dbReference type="Proteomes" id="UP001174694">
    <property type="component" value="Unassembled WGS sequence"/>
</dbReference>
<dbReference type="PANTHER" id="PTHR15032:SF4">
    <property type="entry name" value="N-ACYL-PHOSPHATIDYLETHANOLAMINE-HYDROLYZING PHOSPHOLIPASE D"/>
    <property type="match status" value="1"/>
</dbReference>
<evidence type="ECO:0000256" key="1">
    <source>
        <dbReference type="PIRSR" id="PIRSR038896-50"/>
    </source>
</evidence>
<evidence type="ECO:0000313" key="3">
    <source>
        <dbReference type="EMBL" id="KAJ9151262.1"/>
    </source>
</evidence>
<dbReference type="GO" id="GO:0070290">
    <property type="term" value="F:N-acylphosphatidylethanolamine-specific phospholipase D activity"/>
    <property type="evidence" value="ECO:0007669"/>
    <property type="project" value="InterPro"/>
</dbReference>
<accession>A0AA38VTX1</accession>
<proteinExistence type="predicted"/>
<sequence length="396" mass="44319">MDVTKLGLGPAPEDGLNKVHHAKTKNGVPVKFQNVYPSWQHPSPLSMFWKMISGHITGKIKWPETTPPTVNIVKPEFLQDRFGSEELRTTWLGHACHYVEFPSGLRVLFDPVMEDRCSPLSWLGPKRYNPRACGIADLPFLDAVVISHSHYDHLSYPTVLEITKHHPKAHFFVGMGLASWFRSMGVQHVTEMDWWEDADLTLHLDGPAAKTEADAEPDAKRATVTAKISCLPSQHTSSRVPGVIDTTLWCSWAVRSGATPGEERSLWFGGDTGYRAVPELPAGEDDWGEAHEHLPRNPQFKQIGELRGPFDLGLIPIGAYEPRYIMSAMHADPADAVEIFRDTRCQRAIGIHWGTWTLTTEPVLEPPKRLRAALKRRGIAETGVFDVCDIGESRVF</sequence>
<dbReference type="InterPro" id="IPR024884">
    <property type="entry name" value="NAPE-PLD"/>
</dbReference>
<dbReference type="FunFam" id="3.60.15.10:FF:000048">
    <property type="entry name" value="Zn-dependent hydrolase/oxidoreductase family protein, putative"/>
    <property type="match status" value="1"/>
</dbReference>
<organism evidence="3 4">
    <name type="scientific">Pleurostoma richardsiae</name>
    <dbReference type="NCBI Taxonomy" id="41990"/>
    <lineage>
        <taxon>Eukaryota</taxon>
        <taxon>Fungi</taxon>
        <taxon>Dikarya</taxon>
        <taxon>Ascomycota</taxon>
        <taxon>Pezizomycotina</taxon>
        <taxon>Sordariomycetes</taxon>
        <taxon>Sordariomycetidae</taxon>
        <taxon>Calosphaeriales</taxon>
        <taxon>Pleurostomataceae</taxon>
        <taxon>Pleurostoma</taxon>
    </lineage>
</organism>
<gene>
    <name evidence="3" type="ORF">NKR23_g3291</name>
</gene>
<dbReference type="GO" id="GO:0008270">
    <property type="term" value="F:zinc ion binding"/>
    <property type="evidence" value="ECO:0007669"/>
    <property type="project" value="InterPro"/>
</dbReference>
<dbReference type="EMBL" id="JANBVO010000006">
    <property type="protein sequence ID" value="KAJ9151262.1"/>
    <property type="molecule type" value="Genomic_DNA"/>
</dbReference>
<dbReference type="GO" id="GO:0070291">
    <property type="term" value="P:N-acylethanolamine metabolic process"/>
    <property type="evidence" value="ECO:0007669"/>
    <property type="project" value="TreeGrafter"/>
</dbReference>